<dbReference type="InterPro" id="IPR029044">
    <property type="entry name" value="Nucleotide-diphossugar_trans"/>
</dbReference>
<keyword evidence="4" id="KW-1185">Reference proteome</keyword>
<dbReference type="Pfam" id="PF00535">
    <property type="entry name" value="Glycos_transf_2"/>
    <property type="match status" value="1"/>
</dbReference>
<dbReference type="GO" id="GO:0016740">
    <property type="term" value="F:transferase activity"/>
    <property type="evidence" value="ECO:0007669"/>
    <property type="project" value="UniProtKB-KW"/>
</dbReference>
<dbReference type="Proteomes" id="UP000321933">
    <property type="component" value="Unassembled WGS sequence"/>
</dbReference>
<dbReference type="PANTHER" id="PTHR48090">
    <property type="entry name" value="UNDECAPRENYL-PHOSPHATE 4-DEOXY-4-FORMAMIDO-L-ARABINOSE TRANSFERASE-RELATED"/>
    <property type="match status" value="1"/>
</dbReference>
<gene>
    <name evidence="3" type="ORF">FVW59_18105</name>
</gene>
<dbReference type="CDD" id="cd04179">
    <property type="entry name" value="DPM_DPG-synthase_like"/>
    <property type="match status" value="1"/>
</dbReference>
<comment type="caution">
    <text evidence="3">The sequence shown here is derived from an EMBL/GenBank/DDBJ whole genome shotgun (WGS) entry which is preliminary data.</text>
</comment>
<protein>
    <submittedName>
        <fullName evidence="3">Glycosyltransferase family 2 protein</fullName>
    </submittedName>
</protein>
<organism evidence="3 4">
    <name type="scientific">Parahaliea aestuarii</name>
    <dbReference type="NCBI Taxonomy" id="1852021"/>
    <lineage>
        <taxon>Bacteria</taxon>
        <taxon>Pseudomonadati</taxon>
        <taxon>Pseudomonadota</taxon>
        <taxon>Gammaproteobacteria</taxon>
        <taxon>Cellvibrionales</taxon>
        <taxon>Halieaceae</taxon>
        <taxon>Parahaliea</taxon>
    </lineage>
</organism>
<keyword evidence="3" id="KW-0808">Transferase</keyword>
<reference evidence="3 4" key="1">
    <citation type="submission" date="2019-08" db="EMBL/GenBank/DDBJ databases">
        <title>Parahaliea maris sp. nov., isolated from the surface seawater.</title>
        <authorList>
            <person name="Liu Y."/>
        </authorList>
    </citation>
    <scope>NUCLEOTIDE SEQUENCE [LARGE SCALE GENOMIC DNA]</scope>
    <source>
        <strain evidence="3 4">S2-26</strain>
    </source>
</reference>
<dbReference type="AlphaFoldDB" id="A0A5C8ZPA3"/>
<dbReference type="RefSeq" id="WP_148065790.1">
    <property type="nucleotide sequence ID" value="NZ_VRYZ01000009.1"/>
</dbReference>
<evidence type="ECO:0000313" key="4">
    <source>
        <dbReference type="Proteomes" id="UP000321933"/>
    </source>
</evidence>
<dbReference type="EMBL" id="VRYZ01000009">
    <property type="protein sequence ID" value="TXS89429.1"/>
    <property type="molecule type" value="Genomic_DNA"/>
</dbReference>
<evidence type="ECO:0000259" key="2">
    <source>
        <dbReference type="Pfam" id="PF00535"/>
    </source>
</evidence>
<evidence type="ECO:0000313" key="3">
    <source>
        <dbReference type="EMBL" id="TXS89429.1"/>
    </source>
</evidence>
<dbReference type="PANTHER" id="PTHR48090:SF7">
    <property type="entry name" value="RFBJ PROTEIN"/>
    <property type="match status" value="1"/>
</dbReference>
<sequence>MSNVSTPSSVAGASDTVVLIPAFNEAACVGRVVENVRSHTGLAVVVIDDASTDNTVAVAEAAGATVIPLPAQLGAWGAMQTGLRYALRKGYEIAVTMDADGQHLAQTIDQILAPVRNNEADVAIGACTERGSLLRRIAWVLMKSTSGLALEDVTSGFRAYNRQAIGALAGWRATLLDYQDIGVLLLLQHEGLRIRDVSVEMCAREEGKSRVFHSWLIVAYYMCCTLLLGLTKRTMLTGKRATKPC</sequence>
<keyword evidence="1" id="KW-0812">Transmembrane</keyword>
<dbReference type="OrthoDB" id="9811884at2"/>
<dbReference type="InterPro" id="IPR001173">
    <property type="entry name" value="Glyco_trans_2-like"/>
</dbReference>
<feature type="transmembrane region" description="Helical" evidence="1">
    <location>
        <begin position="212"/>
        <end position="230"/>
    </location>
</feature>
<dbReference type="SUPFAM" id="SSF53448">
    <property type="entry name" value="Nucleotide-diphospho-sugar transferases"/>
    <property type="match status" value="1"/>
</dbReference>
<proteinExistence type="predicted"/>
<name>A0A5C8ZPA3_9GAMM</name>
<dbReference type="Gene3D" id="3.90.550.10">
    <property type="entry name" value="Spore Coat Polysaccharide Biosynthesis Protein SpsA, Chain A"/>
    <property type="match status" value="1"/>
</dbReference>
<keyword evidence="1" id="KW-0472">Membrane</keyword>
<evidence type="ECO:0000256" key="1">
    <source>
        <dbReference type="SAM" id="Phobius"/>
    </source>
</evidence>
<dbReference type="InterPro" id="IPR050256">
    <property type="entry name" value="Glycosyltransferase_2"/>
</dbReference>
<accession>A0A5C8ZPA3</accession>
<keyword evidence="1" id="KW-1133">Transmembrane helix</keyword>
<feature type="domain" description="Glycosyltransferase 2-like" evidence="2">
    <location>
        <begin position="18"/>
        <end position="140"/>
    </location>
</feature>